<sequence length="77" mass="8622">MIRRRQHTVVHSTLSTRNCGLGERKLEPFATTRTTRGSPTAGLPLIENTWRTLTFIHVTTLAHIALAFCTLFNGLCN</sequence>
<keyword evidence="2" id="KW-1185">Reference proteome</keyword>
<dbReference type="RefSeq" id="XP_069308045.1">
    <property type="nucleotide sequence ID" value="XM_069450231.1"/>
</dbReference>
<name>A0ABR3ULU3_9PLEO</name>
<comment type="caution">
    <text evidence="1">The sequence shown here is derived from an EMBL/GenBank/DDBJ whole genome shotgun (WGS) entry which is preliminary data.</text>
</comment>
<dbReference type="EMBL" id="JBHGVX010000003">
    <property type="protein sequence ID" value="KAL1797461.1"/>
    <property type="molecule type" value="Genomic_DNA"/>
</dbReference>
<dbReference type="GeneID" id="96084389"/>
<protein>
    <submittedName>
        <fullName evidence="1">Uncharacterized protein</fullName>
    </submittedName>
</protein>
<evidence type="ECO:0000313" key="2">
    <source>
        <dbReference type="Proteomes" id="UP001578633"/>
    </source>
</evidence>
<organism evidence="1 2">
    <name type="scientific">Alternaria dauci</name>
    <dbReference type="NCBI Taxonomy" id="48095"/>
    <lineage>
        <taxon>Eukaryota</taxon>
        <taxon>Fungi</taxon>
        <taxon>Dikarya</taxon>
        <taxon>Ascomycota</taxon>
        <taxon>Pezizomycotina</taxon>
        <taxon>Dothideomycetes</taxon>
        <taxon>Pleosporomycetidae</taxon>
        <taxon>Pleosporales</taxon>
        <taxon>Pleosporineae</taxon>
        <taxon>Pleosporaceae</taxon>
        <taxon>Alternaria</taxon>
        <taxon>Alternaria sect. Porri</taxon>
    </lineage>
</organism>
<dbReference type="Proteomes" id="UP001578633">
    <property type="component" value="Chromosome 3"/>
</dbReference>
<accession>A0ABR3ULU3</accession>
<reference evidence="1 2" key="1">
    <citation type="submission" date="2024-09" db="EMBL/GenBank/DDBJ databases">
        <title>T2T genomes of carrot and Alternaria dauci and their utility for understanding host-pathogen interaction during carrot leaf blight disease.</title>
        <authorList>
            <person name="Liu W."/>
            <person name="Xu S."/>
            <person name="Ou C."/>
            <person name="Liu X."/>
            <person name="Zhuang F."/>
            <person name="Deng X.W."/>
        </authorList>
    </citation>
    <scope>NUCLEOTIDE SEQUENCE [LARGE SCALE GENOMIC DNA]</scope>
    <source>
        <strain evidence="1 2">A2016</strain>
    </source>
</reference>
<gene>
    <name evidence="1" type="ORF">ACET3X_004067</name>
</gene>
<evidence type="ECO:0000313" key="1">
    <source>
        <dbReference type="EMBL" id="KAL1797461.1"/>
    </source>
</evidence>
<proteinExistence type="predicted"/>